<proteinExistence type="predicted"/>
<dbReference type="AlphaFoldDB" id="A0A1V6PNZ4"/>
<evidence type="ECO:0008006" key="3">
    <source>
        <dbReference type="Google" id="ProtNLM"/>
    </source>
</evidence>
<evidence type="ECO:0000313" key="2">
    <source>
        <dbReference type="Proteomes" id="UP000191522"/>
    </source>
</evidence>
<comment type="caution">
    <text evidence="1">The sequence shown here is derived from an EMBL/GenBank/DDBJ whole genome shotgun (WGS) entry which is preliminary data.</text>
</comment>
<dbReference type="InterPro" id="IPR038883">
    <property type="entry name" value="AN11006-like"/>
</dbReference>
<protein>
    <recommendedName>
        <fullName evidence="3">F-box domain-containing protein</fullName>
    </recommendedName>
</protein>
<organism evidence="1 2">
    <name type="scientific">Penicillium decumbens</name>
    <dbReference type="NCBI Taxonomy" id="69771"/>
    <lineage>
        <taxon>Eukaryota</taxon>
        <taxon>Fungi</taxon>
        <taxon>Dikarya</taxon>
        <taxon>Ascomycota</taxon>
        <taxon>Pezizomycotina</taxon>
        <taxon>Eurotiomycetes</taxon>
        <taxon>Eurotiomycetidae</taxon>
        <taxon>Eurotiales</taxon>
        <taxon>Aspergillaceae</taxon>
        <taxon>Penicillium</taxon>
    </lineage>
</organism>
<dbReference type="STRING" id="69771.A0A1V6PNZ4"/>
<evidence type="ECO:0000313" key="1">
    <source>
        <dbReference type="EMBL" id="OQD78362.1"/>
    </source>
</evidence>
<reference evidence="2" key="1">
    <citation type="journal article" date="2017" name="Nat. Microbiol.">
        <title>Global analysis of biosynthetic gene clusters reveals vast potential of secondary metabolite production in Penicillium species.</title>
        <authorList>
            <person name="Nielsen J.C."/>
            <person name="Grijseels S."/>
            <person name="Prigent S."/>
            <person name="Ji B."/>
            <person name="Dainat J."/>
            <person name="Nielsen K.F."/>
            <person name="Frisvad J.C."/>
            <person name="Workman M."/>
            <person name="Nielsen J."/>
        </authorList>
    </citation>
    <scope>NUCLEOTIDE SEQUENCE [LARGE SCALE GENOMIC DNA]</scope>
    <source>
        <strain evidence="2">IBT 11843</strain>
    </source>
</reference>
<dbReference type="EMBL" id="MDYL01000001">
    <property type="protein sequence ID" value="OQD78362.1"/>
    <property type="molecule type" value="Genomic_DNA"/>
</dbReference>
<keyword evidence="2" id="KW-1185">Reference proteome</keyword>
<name>A0A1V6PNZ4_PENDC</name>
<dbReference type="OMA" id="TAYMESR"/>
<dbReference type="Proteomes" id="UP000191522">
    <property type="component" value="Unassembled WGS sequence"/>
</dbReference>
<sequence length="227" mass="26040">MPTNFLDLPAELRTHIYTYLLVCKKPIGPWDPGRELVPNILCTNKQILHEARGLLYRYNRFDVSFSQPELITLFLDKIGLVNASYLRCIRVDFPRLSNIGDDVSLQEDSLRVFEKIQTACANLKTLIICPESTNDMEYQLYALESRNICAKAFALFDAHFRAISSLQEIIAEVSEGSPSPDIRRKMEDHGWTIKVVEPLAGADYDSDSYRKYYGYSAEYDDDGYDLE</sequence>
<dbReference type="OrthoDB" id="62952at2759"/>
<accession>A0A1V6PNZ4</accession>
<gene>
    <name evidence="1" type="ORF">PENDEC_c001G01563</name>
</gene>
<dbReference type="PANTHER" id="PTHR42085">
    <property type="entry name" value="F-BOX DOMAIN-CONTAINING PROTEIN"/>
    <property type="match status" value="1"/>
</dbReference>
<dbReference type="PANTHER" id="PTHR42085:SF2">
    <property type="entry name" value="F-BOX DOMAIN-CONTAINING PROTEIN"/>
    <property type="match status" value="1"/>
</dbReference>